<sequence>MRKINRDLAKHRMLRGDRFQAWYYSEMVFSVNHQSYITLLGLQQRQHIWSENWYLGSIQVTGNTPRSVEKQPGAKYDNIDVVARSAIIKYAKAIGKLTKWPYVHTKDLTLRIERCLKGLVNSSVKPIPTNAIKHF</sequence>
<dbReference type="OrthoDB" id="189220at2759"/>
<dbReference type="Proteomes" id="UP000053097">
    <property type="component" value="Unassembled WGS sequence"/>
</dbReference>
<gene>
    <name evidence="1" type="ORF">X777_12472</name>
</gene>
<accession>A0A026W102</accession>
<protein>
    <submittedName>
        <fullName evidence="1">Uncharacterized protein</fullName>
    </submittedName>
</protein>
<dbReference type="AlphaFoldDB" id="A0A026W102"/>
<evidence type="ECO:0000313" key="2">
    <source>
        <dbReference type="Proteomes" id="UP000053097"/>
    </source>
</evidence>
<name>A0A026W102_OOCBI</name>
<reference evidence="1 2" key="1">
    <citation type="journal article" date="2014" name="Curr. Biol.">
        <title>The genome of the clonal raider ant Cerapachys biroi.</title>
        <authorList>
            <person name="Oxley P.R."/>
            <person name="Ji L."/>
            <person name="Fetter-Pruneda I."/>
            <person name="McKenzie S.K."/>
            <person name="Li C."/>
            <person name="Hu H."/>
            <person name="Zhang G."/>
            <person name="Kronauer D.J."/>
        </authorList>
    </citation>
    <scope>NUCLEOTIDE SEQUENCE [LARGE SCALE GENOMIC DNA]</scope>
</reference>
<keyword evidence="2" id="KW-1185">Reference proteome</keyword>
<dbReference type="EMBL" id="KK107529">
    <property type="protein sequence ID" value="EZA49261.1"/>
    <property type="molecule type" value="Genomic_DNA"/>
</dbReference>
<proteinExistence type="predicted"/>
<organism evidence="1 2">
    <name type="scientific">Ooceraea biroi</name>
    <name type="common">Clonal raider ant</name>
    <name type="synonym">Cerapachys biroi</name>
    <dbReference type="NCBI Taxonomy" id="2015173"/>
    <lineage>
        <taxon>Eukaryota</taxon>
        <taxon>Metazoa</taxon>
        <taxon>Ecdysozoa</taxon>
        <taxon>Arthropoda</taxon>
        <taxon>Hexapoda</taxon>
        <taxon>Insecta</taxon>
        <taxon>Pterygota</taxon>
        <taxon>Neoptera</taxon>
        <taxon>Endopterygota</taxon>
        <taxon>Hymenoptera</taxon>
        <taxon>Apocrita</taxon>
        <taxon>Aculeata</taxon>
        <taxon>Formicoidea</taxon>
        <taxon>Formicidae</taxon>
        <taxon>Dorylinae</taxon>
        <taxon>Ooceraea</taxon>
    </lineage>
</organism>
<evidence type="ECO:0000313" key="1">
    <source>
        <dbReference type="EMBL" id="EZA49261.1"/>
    </source>
</evidence>